<evidence type="ECO:0000259" key="1">
    <source>
        <dbReference type="Pfam" id="PF13173"/>
    </source>
</evidence>
<dbReference type="Gene3D" id="3.40.50.300">
    <property type="entry name" value="P-loop containing nucleotide triphosphate hydrolases"/>
    <property type="match status" value="1"/>
</dbReference>
<dbReference type="InterPro" id="IPR041682">
    <property type="entry name" value="AAA_14"/>
</dbReference>
<dbReference type="AlphaFoldDB" id="A0A1I3TCC3"/>
<evidence type="ECO:0008006" key="5">
    <source>
        <dbReference type="Google" id="ProtNLM"/>
    </source>
</evidence>
<dbReference type="Proteomes" id="UP000198670">
    <property type="component" value="Unassembled WGS sequence"/>
</dbReference>
<dbReference type="InterPro" id="IPR027417">
    <property type="entry name" value="P-loop_NTPase"/>
</dbReference>
<reference evidence="3 4" key="1">
    <citation type="submission" date="2016-10" db="EMBL/GenBank/DDBJ databases">
        <authorList>
            <person name="de Groot N.N."/>
        </authorList>
    </citation>
    <scope>NUCLEOTIDE SEQUENCE [LARGE SCALE GENOMIC DNA]</scope>
    <source>
        <strain evidence="3 4">RK1</strain>
    </source>
</reference>
<dbReference type="STRING" id="1477437.SAMN05444682_112107"/>
<dbReference type="PANTHER" id="PTHR43566:SF1">
    <property type="entry name" value="AAA+ ATPASE DOMAIN-CONTAINING PROTEIN"/>
    <property type="match status" value="1"/>
</dbReference>
<organism evidence="3 4">
    <name type="scientific">Parapedobacter indicus</name>
    <dbReference type="NCBI Taxonomy" id="1477437"/>
    <lineage>
        <taxon>Bacteria</taxon>
        <taxon>Pseudomonadati</taxon>
        <taxon>Bacteroidota</taxon>
        <taxon>Sphingobacteriia</taxon>
        <taxon>Sphingobacteriales</taxon>
        <taxon>Sphingobacteriaceae</taxon>
        <taxon>Parapedobacter</taxon>
    </lineage>
</organism>
<evidence type="ECO:0000259" key="2">
    <source>
        <dbReference type="Pfam" id="PF13635"/>
    </source>
</evidence>
<gene>
    <name evidence="3" type="ORF">SAMN05444682_112107</name>
</gene>
<feature type="domain" description="AAA" evidence="1">
    <location>
        <begin position="17"/>
        <end position="139"/>
    </location>
</feature>
<dbReference type="Pfam" id="PF13635">
    <property type="entry name" value="DUF4143"/>
    <property type="match status" value="1"/>
</dbReference>
<dbReference type="RefSeq" id="WP_090630733.1">
    <property type="nucleotide sequence ID" value="NZ_FOQO01000012.1"/>
</dbReference>
<keyword evidence="4" id="KW-1185">Reference proteome</keyword>
<accession>A0A1I3TCC3</accession>
<dbReference type="InterPro" id="IPR025420">
    <property type="entry name" value="DUF4143"/>
</dbReference>
<dbReference type="SUPFAM" id="SSF52540">
    <property type="entry name" value="P-loop containing nucleoside triphosphate hydrolases"/>
    <property type="match status" value="1"/>
</dbReference>
<feature type="domain" description="DUF4143" evidence="2">
    <location>
        <begin position="185"/>
        <end position="341"/>
    </location>
</feature>
<dbReference type="OrthoDB" id="9778168at2"/>
<sequence length="376" mass="43595">MINRDIAPSVNSRLADEKAIILLGPRQVGKSTLLKQLAPAFRQKVVEWSGDDADVRTLLANPTATLLRQYIGAAKTLVIDEAQRIENIGLCIKLIVDQIPGVKVIATGSSAFDLANRINEPLTGRKWEYRLYPFSFGEMVNHHGFMEENRLLNHRLIYGYYPEIVNNPGEEEVRLKQLSSSYLYKDILTWERIQKPDKMERLVQALAFQLGNEVSFNELGQLTGLDNETTEKYVDLLEKSFIVFRLGSLSRNLRNELKKSRKFYFYDNGLRNAVINQFSPVALRQDIGALWENFVVSERVKYLAYREINCNRYFWRTHAQQEVDYIEERNGQMRAYEFKWNAHTKARFPKTFLDAYPGTEAHILTPENFQAFLLEP</sequence>
<evidence type="ECO:0000313" key="4">
    <source>
        <dbReference type="Proteomes" id="UP000198670"/>
    </source>
</evidence>
<proteinExistence type="predicted"/>
<dbReference type="PANTHER" id="PTHR43566">
    <property type="entry name" value="CONSERVED PROTEIN"/>
    <property type="match status" value="1"/>
</dbReference>
<dbReference type="EMBL" id="FOQO01000012">
    <property type="protein sequence ID" value="SFJ68250.1"/>
    <property type="molecule type" value="Genomic_DNA"/>
</dbReference>
<name>A0A1I3TCC3_9SPHI</name>
<evidence type="ECO:0000313" key="3">
    <source>
        <dbReference type="EMBL" id="SFJ68250.1"/>
    </source>
</evidence>
<protein>
    <recommendedName>
        <fullName evidence="5">AAA+ ATPase domain-containing protein</fullName>
    </recommendedName>
</protein>
<dbReference type="Pfam" id="PF13173">
    <property type="entry name" value="AAA_14"/>
    <property type="match status" value="1"/>
</dbReference>